<feature type="disulfide bond" description="Redox-active" evidence="4">
    <location>
        <begin position="71"/>
        <end position="75"/>
    </location>
</feature>
<evidence type="ECO:0000256" key="1">
    <source>
        <dbReference type="ARBA" id="ARBA00010996"/>
    </source>
</evidence>
<dbReference type="RefSeq" id="WP_173766864.1">
    <property type="nucleotide sequence ID" value="NZ_CP048836.1"/>
</dbReference>
<dbReference type="SUPFAM" id="SSF52833">
    <property type="entry name" value="Thioredoxin-like"/>
    <property type="match status" value="1"/>
</dbReference>
<feature type="binding site" evidence="3">
    <location>
        <position position="71"/>
    </location>
    <ligand>
        <name>Cu cation</name>
        <dbReference type="ChEBI" id="CHEBI:23378"/>
    </ligand>
</feature>
<sequence>MSPLRLLRTLLIVAAALALGACRPQGPWQLNRIDGLMPDLSFAMTDDRGRPVSAEDYRGKPVLLFFGYTSCPDVCASTLARLAGAIGQVPGGPDAVTVLFVSVDPSRDSAERLRRYVGVFGPEFIGLRGSDDALDALVRRYRVTYAYGKPDADGQYDVIHSSGVFIFDGQGRARLLAGPNDWSAPIAADLKRLLEGARTPPAS</sequence>
<evidence type="ECO:0000256" key="3">
    <source>
        <dbReference type="PIRSR" id="PIRSR603782-1"/>
    </source>
</evidence>
<dbReference type="Pfam" id="PF02630">
    <property type="entry name" value="SCO1-SenC"/>
    <property type="match status" value="1"/>
</dbReference>
<keyword evidence="2 3" id="KW-0186">Copper</keyword>
<dbReference type="CDD" id="cd02968">
    <property type="entry name" value="SCO"/>
    <property type="match status" value="1"/>
</dbReference>
<accession>A0A6C1B5T5</accession>
<keyword evidence="3" id="KW-0479">Metal-binding</keyword>
<evidence type="ECO:0000259" key="6">
    <source>
        <dbReference type="PROSITE" id="PS51352"/>
    </source>
</evidence>
<feature type="domain" description="Thioredoxin" evidence="6">
    <location>
        <begin position="31"/>
        <end position="199"/>
    </location>
</feature>
<protein>
    <submittedName>
        <fullName evidence="7">SCO family protein</fullName>
    </submittedName>
</protein>
<evidence type="ECO:0000313" key="8">
    <source>
        <dbReference type="Proteomes" id="UP000501991"/>
    </source>
</evidence>
<feature type="binding site" evidence="3">
    <location>
        <position position="160"/>
    </location>
    <ligand>
        <name>Cu cation</name>
        <dbReference type="ChEBI" id="CHEBI:23378"/>
    </ligand>
</feature>
<dbReference type="KEGG" id="azq:G3580_15080"/>
<evidence type="ECO:0000313" key="7">
    <source>
        <dbReference type="EMBL" id="QID18827.1"/>
    </source>
</evidence>
<dbReference type="EMBL" id="CP048836">
    <property type="protein sequence ID" value="QID18827.1"/>
    <property type="molecule type" value="Genomic_DNA"/>
</dbReference>
<dbReference type="GO" id="GO:0046872">
    <property type="term" value="F:metal ion binding"/>
    <property type="evidence" value="ECO:0007669"/>
    <property type="project" value="UniProtKB-KW"/>
</dbReference>
<dbReference type="InterPro" id="IPR036249">
    <property type="entry name" value="Thioredoxin-like_sf"/>
</dbReference>
<dbReference type="InterPro" id="IPR003782">
    <property type="entry name" value="SCO1/SenC"/>
</dbReference>
<dbReference type="InterPro" id="IPR013766">
    <property type="entry name" value="Thioredoxin_domain"/>
</dbReference>
<proteinExistence type="inferred from homology"/>
<evidence type="ECO:0000256" key="2">
    <source>
        <dbReference type="ARBA" id="ARBA00023008"/>
    </source>
</evidence>
<evidence type="ECO:0000256" key="4">
    <source>
        <dbReference type="PIRSR" id="PIRSR603782-2"/>
    </source>
</evidence>
<comment type="similarity">
    <text evidence="1">Belongs to the SCO1/2 family.</text>
</comment>
<organism evidence="7 8">
    <name type="scientific">Nitrogeniibacter mangrovi</name>
    <dbReference type="NCBI Taxonomy" id="2016596"/>
    <lineage>
        <taxon>Bacteria</taxon>
        <taxon>Pseudomonadati</taxon>
        <taxon>Pseudomonadota</taxon>
        <taxon>Betaproteobacteria</taxon>
        <taxon>Rhodocyclales</taxon>
        <taxon>Zoogloeaceae</taxon>
        <taxon>Nitrogeniibacter</taxon>
    </lineage>
</organism>
<dbReference type="PROSITE" id="PS51257">
    <property type="entry name" value="PROKAR_LIPOPROTEIN"/>
    <property type="match status" value="1"/>
</dbReference>
<gene>
    <name evidence="7" type="ORF">G3580_15080</name>
</gene>
<keyword evidence="8" id="KW-1185">Reference proteome</keyword>
<feature type="signal peptide" evidence="5">
    <location>
        <begin position="1"/>
        <end position="21"/>
    </location>
</feature>
<dbReference type="PANTHER" id="PTHR12151">
    <property type="entry name" value="ELECTRON TRANSPORT PROTIN SCO1/SENC FAMILY MEMBER"/>
    <property type="match status" value="1"/>
</dbReference>
<evidence type="ECO:0000256" key="5">
    <source>
        <dbReference type="SAM" id="SignalP"/>
    </source>
</evidence>
<reference evidence="7" key="1">
    <citation type="submission" date="2020-02" db="EMBL/GenBank/DDBJ databases">
        <title>Nitrogenibacter mangrovi gen. nov., sp. nov. isolated from mangrove sediment, a denitrifying betaproteobacterium.</title>
        <authorList>
            <person name="Liao H."/>
            <person name="Tian Y."/>
        </authorList>
    </citation>
    <scope>NUCLEOTIDE SEQUENCE [LARGE SCALE GENOMIC DNA]</scope>
    <source>
        <strain evidence="7">M9-3-2</strain>
    </source>
</reference>
<dbReference type="AlphaFoldDB" id="A0A6C1B5T5"/>
<keyword evidence="5" id="KW-0732">Signal</keyword>
<name>A0A6C1B5T5_9RHOO</name>
<dbReference type="PROSITE" id="PS51352">
    <property type="entry name" value="THIOREDOXIN_2"/>
    <property type="match status" value="1"/>
</dbReference>
<dbReference type="Gene3D" id="3.40.30.10">
    <property type="entry name" value="Glutaredoxin"/>
    <property type="match status" value="1"/>
</dbReference>
<feature type="binding site" evidence="3">
    <location>
        <position position="75"/>
    </location>
    <ligand>
        <name>Cu cation</name>
        <dbReference type="ChEBI" id="CHEBI:23378"/>
    </ligand>
</feature>
<dbReference type="PANTHER" id="PTHR12151:SF25">
    <property type="entry name" value="LINALOOL DEHYDRATASE_ISOMERASE DOMAIN-CONTAINING PROTEIN"/>
    <property type="match status" value="1"/>
</dbReference>
<feature type="chain" id="PRO_5025682935" evidence="5">
    <location>
        <begin position="22"/>
        <end position="203"/>
    </location>
</feature>
<keyword evidence="4" id="KW-1015">Disulfide bond</keyword>
<dbReference type="Proteomes" id="UP000501991">
    <property type="component" value="Chromosome"/>
</dbReference>